<gene>
    <name evidence="1" type="ORF">MNBD_NITROSPIRAE02-1149</name>
</gene>
<dbReference type="InterPro" id="IPR029044">
    <property type="entry name" value="Nucleotide-diphossugar_trans"/>
</dbReference>
<dbReference type="AlphaFoldDB" id="A0A3B1CQ03"/>
<name>A0A3B1CQ03_9ZZZZ</name>
<organism evidence="1">
    <name type="scientific">hydrothermal vent metagenome</name>
    <dbReference type="NCBI Taxonomy" id="652676"/>
    <lineage>
        <taxon>unclassified sequences</taxon>
        <taxon>metagenomes</taxon>
        <taxon>ecological metagenomes</taxon>
    </lineage>
</organism>
<evidence type="ECO:0000313" key="1">
    <source>
        <dbReference type="EMBL" id="VAX28561.1"/>
    </source>
</evidence>
<feature type="non-terminal residue" evidence="1">
    <location>
        <position position="1"/>
    </location>
</feature>
<dbReference type="Gene3D" id="3.90.550.10">
    <property type="entry name" value="Spore Coat Polysaccharide Biosynthesis Protein SpsA, Chain A"/>
    <property type="match status" value="1"/>
</dbReference>
<proteinExistence type="predicted"/>
<accession>A0A3B1CQ03</accession>
<dbReference type="SUPFAM" id="SSF53448">
    <property type="entry name" value="Nucleotide-diphospho-sugar transferases"/>
    <property type="match status" value="1"/>
</dbReference>
<sequence>GGAGGFHEGIRRCYESGVDWVWLMDDDGIPAEDQLAELLGKSVRNDLLMAGPIVIDKNHEQTLSFRQGDMDGLENSVDALKEYAVNGIIYDCLFPFNGTLISTEVIAKIGNIKKEMFIWGDEKEYVLRAQSNNIRMGTVTTALHRHPARIANRAEVLFGLLGKISVRTDPKAHIYYRNLGYQHRKYFTVKKKLKILTKYTLYFLINSRLNIKGLIEFYRYYFDGATDRFLLPPKRKQS</sequence>
<dbReference type="EMBL" id="UOGH01000089">
    <property type="protein sequence ID" value="VAX28561.1"/>
    <property type="molecule type" value="Genomic_DNA"/>
</dbReference>
<protein>
    <submittedName>
        <fullName evidence="1">Uncharacterized protein</fullName>
    </submittedName>
</protein>
<reference evidence="1" key="1">
    <citation type="submission" date="2018-06" db="EMBL/GenBank/DDBJ databases">
        <authorList>
            <person name="Zhirakovskaya E."/>
        </authorList>
    </citation>
    <scope>NUCLEOTIDE SEQUENCE</scope>
</reference>